<accession>A0A183GLP0</accession>
<dbReference type="GO" id="GO:0002188">
    <property type="term" value="P:translation reinitiation"/>
    <property type="evidence" value="ECO:0007669"/>
    <property type="project" value="TreeGrafter"/>
</dbReference>
<dbReference type="EMBL" id="UZAH01035256">
    <property type="protein sequence ID" value="VDP39877.1"/>
    <property type="molecule type" value="Genomic_DNA"/>
</dbReference>
<dbReference type="GO" id="GO:0003729">
    <property type="term" value="F:mRNA binding"/>
    <property type="evidence" value="ECO:0007669"/>
    <property type="project" value="TreeGrafter"/>
</dbReference>
<dbReference type="Pfam" id="PF21023">
    <property type="entry name" value="DENR_N"/>
    <property type="match status" value="1"/>
</dbReference>
<dbReference type="InterPro" id="IPR036877">
    <property type="entry name" value="SUI1_dom_sf"/>
</dbReference>
<keyword evidence="3" id="KW-1185">Reference proteome</keyword>
<evidence type="ECO:0000313" key="3">
    <source>
        <dbReference type="Proteomes" id="UP000050761"/>
    </source>
</evidence>
<evidence type="ECO:0000313" key="4">
    <source>
        <dbReference type="WBParaSite" id="HPBE_0002361001-mRNA-1"/>
    </source>
</evidence>
<evidence type="ECO:0000259" key="1">
    <source>
        <dbReference type="Pfam" id="PF21023"/>
    </source>
</evidence>
<dbReference type="WBParaSite" id="HPBE_0002361001-mRNA-1">
    <property type="protein sequence ID" value="HPBE_0002361001-mRNA-1"/>
    <property type="gene ID" value="HPBE_0002361001"/>
</dbReference>
<dbReference type="OrthoDB" id="277199at2759"/>
<dbReference type="PANTHER" id="PTHR12789:SF0">
    <property type="entry name" value="DENSITY-REGULATED PROTEIN"/>
    <property type="match status" value="1"/>
</dbReference>
<dbReference type="Proteomes" id="UP000050761">
    <property type="component" value="Unassembled WGS sequence"/>
</dbReference>
<organism evidence="3 4">
    <name type="scientific">Heligmosomoides polygyrus</name>
    <name type="common">Parasitic roundworm</name>
    <dbReference type="NCBI Taxonomy" id="6339"/>
    <lineage>
        <taxon>Eukaryota</taxon>
        <taxon>Metazoa</taxon>
        <taxon>Ecdysozoa</taxon>
        <taxon>Nematoda</taxon>
        <taxon>Chromadorea</taxon>
        <taxon>Rhabditida</taxon>
        <taxon>Rhabditina</taxon>
        <taxon>Rhabditomorpha</taxon>
        <taxon>Strongyloidea</taxon>
        <taxon>Heligmosomidae</taxon>
        <taxon>Heligmosomoides</taxon>
    </lineage>
</organism>
<gene>
    <name evidence="2" type="ORF">HPBE_LOCUS23609</name>
</gene>
<reference evidence="4" key="2">
    <citation type="submission" date="2019-09" db="UniProtKB">
        <authorList>
            <consortium name="WormBaseParasite"/>
        </authorList>
    </citation>
    <scope>IDENTIFICATION</scope>
</reference>
<feature type="domain" description="DENR N-terminal" evidence="1">
    <location>
        <begin position="29"/>
        <end position="61"/>
    </location>
</feature>
<dbReference type="InterPro" id="IPR048517">
    <property type="entry name" value="DENR_N"/>
</dbReference>
<evidence type="ECO:0000313" key="2">
    <source>
        <dbReference type="EMBL" id="VDP39877.1"/>
    </source>
</evidence>
<reference evidence="2 3" key="1">
    <citation type="submission" date="2018-11" db="EMBL/GenBank/DDBJ databases">
        <authorList>
            <consortium name="Pathogen Informatics"/>
        </authorList>
    </citation>
    <scope>NUCLEOTIDE SEQUENCE [LARGE SCALE GENOMIC DNA]</scope>
</reference>
<proteinExistence type="predicted"/>
<protein>
    <submittedName>
        <fullName evidence="4">ADH_N domain-containing protein</fullName>
    </submittedName>
</protein>
<accession>A0A3P8CIM5</accession>
<dbReference type="AlphaFoldDB" id="A0A183GLP0"/>
<dbReference type="PANTHER" id="PTHR12789">
    <property type="entry name" value="DENSITY-REGULATED PROTEIN HOMOLOG"/>
    <property type="match status" value="1"/>
</dbReference>
<dbReference type="GO" id="GO:0003743">
    <property type="term" value="F:translation initiation factor activity"/>
    <property type="evidence" value="ECO:0007669"/>
    <property type="project" value="InterPro"/>
</dbReference>
<sequence>MSESGDVAVEAVVISGPGPVPGISYPLHVVYCGECTMPLEYCEYSGMTEKCRKWGEEHAPDALDGLDISEDNVDEKKHQKRGGKGTVKVVKKKEVAVGTKVTVQREPRGKKSVTVIRGLATFGRHSTYSRHLVGVLHLQ</sequence>
<dbReference type="GO" id="GO:0001731">
    <property type="term" value="P:formation of translation preinitiation complex"/>
    <property type="evidence" value="ECO:0007669"/>
    <property type="project" value="TreeGrafter"/>
</dbReference>
<name>A0A183GLP0_HELPZ</name>
<dbReference type="InterPro" id="IPR050318">
    <property type="entry name" value="DENR/SUI1_TIF"/>
</dbReference>
<dbReference type="SUPFAM" id="SSF55159">
    <property type="entry name" value="eIF1-like"/>
    <property type="match status" value="1"/>
</dbReference>